<reference evidence="1" key="1">
    <citation type="journal article" date="2015" name="BMC Genomics">
        <title>Genome mining reveals unlocked bioactive potential of marine Gram-negative bacteria.</title>
        <authorList>
            <person name="Machado H."/>
            <person name="Sonnenschein E.C."/>
            <person name="Melchiorsen J."/>
            <person name="Gram L."/>
        </authorList>
    </citation>
    <scope>NUCLEOTIDE SEQUENCE</scope>
    <source>
        <strain evidence="1">S2052</strain>
    </source>
</reference>
<protein>
    <submittedName>
        <fullName evidence="1">Uncharacterized protein</fullName>
    </submittedName>
</protein>
<evidence type="ECO:0000313" key="1">
    <source>
        <dbReference type="EMBL" id="KJY71428.1"/>
    </source>
</evidence>
<name>A0A837G5A9_9VIBR</name>
<dbReference type="InterPro" id="IPR031582">
    <property type="entry name" value="TadF"/>
</dbReference>
<gene>
    <name evidence="1" type="ORF">TW71_15585</name>
</gene>
<dbReference type="AlphaFoldDB" id="A0A837G5A9"/>
<dbReference type="Pfam" id="PF16964">
    <property type="entry name" value="TadF"/>
    <property type="match status" value="1"/>
</dbReference>
<accession>A0A837G5A9</accession>
<sequence>MRSVSKQNGATVIEFPFVVLGILTIVLGLFAVYKLLYLQSRVDSTAYSMASAAARALVPQGSAIAYDDASANQLLSVAQRSLPTGFEAERIGLVLEIRTVTAGRTELVTQKAGSDCEVEQTIDALSTLAPVSRSSVASLSGKTASLYQVTLCVSEPLESDSAIFNWLPLPLPTSMRSQATMIGRRYSA</sequence>
<proteinExistence type="predicted"/>
<dbReference type="EMBL" id="JXXR01000016">
    <property type="protein sequence ID" value="KJY71428.1"/>
    <property type="molecule type" value="Genomic_DNA"/>
</dbReference>
<comment type="caution">
    <text evidence="1">The sequence shown here is derived from an EMBL/GenBank/DDBJ whole genome shotgun (WGS) entry which is preliminary data.</text>
</comment>
<organism evidence="1">
    <name type="scientific">Vibrio coralliilyticus</name>
    <dbReference type="NCBI Taxonomy" id="190893"/>
    <lineage>
        <taxon>Bacteria</taxon>
        <taxon>Pseudomonadati</taxon>
        <taxon>Pseudomonadota</taxon>
        <taxon>Gammaproteobacteria</taxon>
        <taxon>Vibrionales</taxon>
        <taxon>Vibrionaceae</taxon>
        <taxon>Vibrio</taxon>
    </lineage>
</organism>